<dbReference type="HOGENOM" id="CLU_038488_0_0_1"/>
<dbReference type="SMART" id="SM00338">
    <property type="entry name" value="BRLZ"/>
    <property type="match status" value="1"/>
</dbReference>
<dbReference type="EMBL" id="JH651015">
    <property type="protein sequence ID" value="EXA31428.1"/>
    <property type="molecule type" value="Genomic_DNA"/>
</dbReference>
<evidence type="ECO:0000313" key="3">
    <source>
        <dbReference type="EMBL" id="EXA31428.1"/>
    </source>
</evidence>
<dbReference type="InterPro" id="IPR046347">
    <property type="entry name" value="bZIP_sf"/>
</dbReference>
<proteinExistence type="predicted"/>
<feature type="compositionally biased region" description="Basic residues" evidence="1">
    <location>
        <begin position="26"/>
        <end position="38"/>
    </location>
</feature>
<reference evidence="3" key="2">
    <citation type="submission" date="2012-05" db="EMBL/GenBank/DDBJ databases">
        <title>Annotation of the Genome Sequence of Fusarium oxysporum HDV247.</title>
        <authorList>
            <consortium name="The Broad Institute Genomics Platform"/>
            <person name="Ma L.-J."/>
            <person name="Corby-Kistler H."/>
            <person name="Broz K."/>
            <person name="Gale L.R."/>
            <person name="Jonkers W."/>
            <person name="O'Donnell K."/>
            <person name="Ploetz R."/>
            <person name="Steinberg C."/>
            <person name="Schwartz D.C."/>
            <person name="VanEtten H."/>
            <person name="Zhou S."/>
            <person name="Young S.K."/>
            <person name="Zeng Q."/>
            <person name="Gargeya S."/>
            <person name="Fitzgerald M."/>
            <person name="Abouelleil A."/>
            <person name="Alvarado L."/>
            <person name="Chapman S.B."/>
            <person name="Gainer-Dewar J."/>
            <person name="Goldberg J."/>
            <person name="Griggs A."/>
            <person name="Gujja S."/>
            <person name="Hansen M."/>
            <person name="Howarth C."/>
            <person name="Imamovic A."/>
            <person name="Ireland A."/>
            <person name="Larimer J."/>
            <person name="McCowan C."/>
            <person name="Murphy C."/>
            <person name="Pearson M."/>
            <person name="Poon T.W."/>
            <person name="Priest M."/>
            <person name="Roberts A."/>
            <person name="Saif S."/>
            <person name="Shea T."/>
            <person name="Sykes S."/>
            <person name="Wortman J."/>
            <person name="Nusbaum C."/>
            <person name="Birren B."/>
        </authorList>
    </citation>
    <scope>NUCLEOTIDE SEQUENCE</scope>
    <source>
        <strain evidence="3">HDV247</strain>
    </source>
</reference>
<organism evidence="3">
    <name type="scientific">Fusarium oxysporum f. sp. pisi HDV247</name>
    <dbReference type="NCBI Taxonomy" id="1080344"/>
    <lineage>
        <taxon>Eukaryota</taxon>
        <taxon>Fungi</taxon>
        <taxon>Dikarya</taxon>
        <taxon>Ascomycota</taxon>
        <taxon>Pezizomycotina</taxon>
        <taxon>Sordariomycetes</taxon>
        <taxon>Hypocreomycetidae</taxon>
        <taxon>Hypocreales</taxon>
        <taxon>Nectriaceae</taxon>
        <taxon>Fusarium</taxon>
        <taxon>Fusarium oxysporum species complex</taxon>
    </lineage>
</organism>
<feature type="compositionally biased region" description="Polar residues" evidence="1">
    <location>
        <begin position="127"/>
        <end position="137"/>
    </location>
</feature>
<protein>
    <recommendedName>
        <fullName evidence="2">BZIP domain-containing protein</fullName>
    </recommendedName>
</protein>
<name>W9NF90_FUSOX</name>
<feature type="region of interest" description="Disordered" evidence="1">
    <location>
        <begin position="99"/>
        <end position="142"/>
    </location>
</feature>
<dbReference type="PROSITE" id="PS00036">
    <property type="entry name" value="BZIP_BASIC"/>
    <property type="match status" value="1"/>
</dbReference>
<dbReference type="Proteomes" id="UP000030751">
    <property type="component" value="Unassembled WGS sequence"/>
</dbReference>
<reference evidence="3" key="1">
    <citation type="submission" date="2011-10" db="EMBL/GenBank/DDBJ databases">
        <title>The Genome Sequence of Fusarium oxysporum HDV247.</title>
        <authorList>
            <consortium name="The Broad Institute Genome Sequencing Platform"/>
            <person name="Ma L.-J."/>
            <person name="Gale L.R."/>
            <person name="Schwartz D.C."/>
            <person name="Zhou S."/>
            <person name="Corby-Kistler H."/>
            <person name="Young S.K."/>
            <person name="Zeng Q."/>
            <person name="Gargeya S."/>
            <person name="Fitzgerald M."/>
            <person name="Haas B."/>
            <person name="Abouelleil A."/>
            <person name="Alvarado L."/>
            <person name="Arachchi H.M."/>
            <person name="Berlin A."/>
            <person name="Brown A."/>
            <person name="Chapman S.B."/>
            <person name="Chen Z."/>
            <person name="Dunbar C."/>
            <person name="Freedman E."/>
            <person name="Gearin G."/>
            <person name="Goldberg J."/>
            <person name="Griggs A."/>
            <person name="Gujja S."/>
            <person name="Heiman D."/>
            <person name="Howarth C."/>
            <person name="Larson L."/>
            <person name="Lui A."/>
            <person name="MacDonald P.J.P."/>
            <person name="Montmayeur A."/>
            <person name="Murphy C."/>
            <person name="Neiman D."/>
            <person name="Pearson M."/>
            <person name="Priest M."/>
            <person name="Roberts A."/>
            <person name="Saif S."/>
            <person name="Shea T."/>
            <person name="Shenoy N."/>
            <person name="Sisk P."/>
            <person name="Stolte C."/>
            <person name="Sykes S."/>
            <person name="Wortman J."/>
            <person name="Nusbaum C."/>
            <person name="Birren B."/>
        </authorList>
    </citation>
    <scope>NUCLEOTIDE SEQUENCE [LARGE SCALE GENOMIC DNA]</scope>
    <source>
        <strain evidence="3">HDV247</strain>
    </source>
</reference>
<gene>
    <name evidence="3" type="ORF">FOVG_17266</name>
</gene>
<feature type="domain" description="BZIP" evidence="2">
    <location>
        <begin position="24"/>
        <end position="39"/>
    </location>
</feature>
<dbReference type="AlphaFoldDB" id="W9NF90"/>
<dbReference type="OrthoDB" id="10261951at2759"/>
<dbReference type="Pfam" id="PF11905">
    <property type="entry name" value="DUF3425"/>
    <property type="match status" value="1"/>
</dbReference>
<dbReference type="PANTHER" id="PTHR37012">
    <property type="entry name" value="B-ZIP TRANSCRIPTION FACTOR (EUROFUNG)-RELATED"/>
    <property type="match status" value="1"/>
</dbReference>
<dbReference type="CDD" id="cd14688">
    <property type="entry name" value="bZIP_YAP"/>
    <property type="match status" value="1"/>
</dbReference>
<dbReference type="InterPro" id="IPR004827">
    <property type="entry name" value="bZIP"/>
</dbReference>
<dbReference type="Gene3D" id="1.20.5.170">
    <property type="match status" value="1"/>
</dbReference>
<evidence type="ECO:0000259" key="2">
    <source>
        <dbReference type="PROSITE" id="PS00036"/>
    </source>
</evidence>
<evidence type="ECO:0000256" key="1">
    <source>
        <dbReference type="SAM" id="MobiDB-lite"/>
    </source>
</evidence>
<feature type="region of interest" description="Disordered" evidence="1">
    <location>
        <begin position="1"/>
        <end position="60"/>
    </location>
</feature>
<dbReference type="SUPFAM" id="SSF57959">
    <property type="entry name" value="Leucine zipper domain"/>
    <property type="match status" value="1"/>
</dbReference>
<sequence length="518" mass="58398">MPRVSKNKNKSSEPASVKSSQDERKKLRNRLSQRAFRRRQAENLRELKHRANGTQLPDNERLATLEHENNHLRTQIAGFQSQVESIQATLSLMSKSLSDLLSQKPPSVPSPQPGAKDAPSQDPESSEGGNSITSQPTPIEVPSIAPNMEFATVNETGHQPPGTDSIVSNTLFQPMMPYSAAEFNFLGNLSRTEQLDPKTPLQMQQTPRIWNFDYQMGSQSYTDALVACPGGFTNRLGWVQSNSPFSDHIHMLKRLLSSKVGTAARFVDAQSYRSIFQSVSTVWALFNSITRPDVMNWLSKTKFFHIIELTIWQILPCPYTFSRVQQQYRPTQLQVTLQGQYPCVIDWVPFPLIRDRLIQYHAANPSIDQIFCDAVSAYVVESHLSDLVIGCPPLKVYVRVTDLVISMAGDEGEDPDIVPTIPATNVQTLFTSPKHARLAFEHLKMDCGSSYYKVDPIFFEKYPELYTASDEKIAKGIPLKPEFQTTITRPVHLDNTTVGLYSNFIDFMFHVSNSLYYG</sequence>
<dbReference type="InterPro" id="IPR021833">
    <property type="entry name" value="DUF3425"/>
</dbReference>
<accession>W9NF90</accession>
<dbReference type="GO" id="GO:0003700">
    <property type="term" value="F:DNA-binding transcription factor activity"/>
    <property type="evidence" value="ECO:0007669"/>
    <property type="project" value="InterPro"/>
</dbReference>